<organism evidence="1 2">
    <name type="scientific">Actinidia rufa</name>
    <dbReference type="NCBI Taxonomy" id="165716"/>
    <lineage>
        <taxon>Eukaryota</taxon>
        <taxon>Viridiplantae</taxon>
        <taxon>Streptophyta</taxon>
        <taxon>Embryophyta</taxon>
        <taxon>Tracheophyta</taxon>
        <taxon>Spermatophyta</taxon>
        <taxon>Magnoliopsida</taxon>
        <taxon>eudicotyledons</taxon>
        <taxon>Gunneridae</taxon>
        <taxon>Pentapetalae</taxon>
        <taxon>asterids</taxon>
        <taxon>Ericales</taxon>
        <taxon>Actinidiaceae</taxon>
        <taxon>Actinidia</taxon>
    </lineage>
</organism>
<sequence length="63" mass="6905">MNYDRRFVAAAKHVFAADSHGGDAPVNPVDLGLTTTLKPHQVEGVSWSIRRYKSASTSSSEMR</sequence>
<reference evidence="2" key="1">
    <citation type="submission" date="2019-07" db="EMBL/GenBank/DDBJ databases">
        <title>De Novo Assembly of kiwifruit Actinidia rufa.</title>
        <authorList>
            <person name="Sugita-Konishi S."/>
            <person name="Sato K."/>
            <person name="Mori E."/>
            <person name="Abe Y."/>
            <person name="Kisaki G."/>
            <person name="Hamano K."/>
            <person name="Suezawa K."/>
            <person name="Otani M."/>
            <person name="Fukuda T."/>
            <person name="Manabe T."/>
            <person name="Gomi K."/>
            <person name="Tabuchi M."/>
            <person name="Akimitsu K."/>
            <person name="Kataoka I."/>
        </authorList>
    </citation>
    <scope>NUCLEOTIDE SEQUENCE [LARGE SCALE GENOMIC DNA]</scope>
    <source>
        <strain evidence="2">cv. Fuchu</strain>
    </source>
</reference>
<accession>A0A7J0DP32</accession>
<evidence type="ECO:0000313" key="2">
    <source>
        <dbReference type="Proteomes" id="UP000585474"/>
    </source>
</evidence>
<dbReference type="OrthoDB" id="5857104at2759"/>
<name>A0A7J0DP32_9ERIC</name>
<proteinExistence type="predicted"/>
<dbReference type="EMBL" id="BJWL01000327">
    <property type="protein sequence ID" value="GFS39284.1"/>
    <property type="molecule type" value="Genomic_DNA"/>
</dbReference>
<dbReference type="AlphaFoldDB" id="A0A7J0DP32"/>
<protein>
    <submittedName>
        <fullName evidence="1">SNF2 domain-containing protein</fullName>
    </submittedName>
</protein>
<gene>
    <name evidence="1" type="ORF">Acr_00g0062060</name>
</gene>
<evidence type="ECO:0000313" key="1">
    <source>
        <dbReference type="EMBL" id="GFS39284.1"/>
    </source>
</evidence>
<dbReference type="Proteomes" id="UP000585474">
    <property type="component" value="Unassembled WGS sequence"/>
</dbReference>
<comment type="caution">
    <text evidence="1">The sequence shown here is derived from an EMBL/GenBank/DDBJ whole genome shotgun (WGS) entry which is preliminary data.</text>
</comment>
<keyword evidence="2" id="KW-1185">Reference proteome</keyword>